<proteinExistence type="predicted"/>
<keyword evidence="1" id="KW-0812">Transmembrane</keyword>
<gene>
    <name evidence="2" type="ORF">RAE19_10910</name>
</gene>
<evidence type="ECO:0008006" key="4">
    <source>
        <dbReference type="Google" id="ProtNLM"/>
    </source>
</evidence>
<protein>
    <recommendedName>
        <fullName evidence="4">DUF3796 domain-containing protein</fullName>
    </recommendedName>
</protein>
<dbReference type="RefSeq" id="WP_313874911.1">
    <property type="nucleotide sequence ID" value="NZ_JAVBIK010000001.1"/>
</dbReference>
<dbReference type="EMBL" id="JAVBIK010000001">
    <property type="protein sequence ID" value="MDT7519216.1"/>
    <property type="molecule type" value="Genomic_DNA"/>
</dbReference>
<reference evidence="2 3" key="1">
    <citation type="submission" date="2023-08" db="EMBL/GenBank/DDBJ databases">
        <title>Rhodoferax potami sp. nov. and Rhodoferax mekongensis sp. nov., isolated from the Mekong River in Thailand.</title>
        <authorList>
            <person name="Kitikhun S."/>
            <person name="Charoenyingcharoen P."/>
            <person name="Siriarchawattana P."/>
            <person name="Likhitrattanapisal S."/>
            <person name="Nilsakha T."/>
            <person name="Chanpet A."/>
            <person name="Rattanawaree P."/>
            <person name="Ingsriswang S."/>
        </authorList>
    </citation>
    <scope>NUCLEOTIDE SEQUENCE [LARGE SCALE GENOMIC DNA]</scope>
    <source>
        <strain evidence="2 3">TBRC 17660</strain>
    </source>
</reference>
<feature type="transmembrane region" description="Helical" evidence="1">
    <location>
        <begin position="144"/>
        <end position="165"/>
    </location>
</feature>
<feature type="transmembrane region" description="Helical" evidence="1">
    <location>
        <begin position="58"/>
        <end position="83"/>
    </location>
</feature>
<keyword evidence="1" id="KW-1133">Transmembrane helix</keyword>
<name>A0ABU3KP17_9BURK</name>
<evidence type="ECO:0000313" key="2">
    <source>
        <dbReference type="EMBL" id="MDT7519216.1"/>
    </source>
</evidence>
<organism evidence="2 3">
    <name type="scientific">Rhodoferax potami</name>
    <dbReference type="NCBI Taxonomy" id="3068338"/>
    <lineage>
        <taxon>Bacteria</taxon>
        <taxon>Pseudomonadati</taxon>
        <taxon>Pseudomonadota</taxon>
        <taxon>Betaproteobacteria</taxon>
        <taxon>Burkholderiales</taxon>
        <taxon>Comamonadaceae</taxon>
        <taxon>Rhodoferax</taxon>
    </lineage>
</organism>
<keyword evidence="1" id="KW-0472">Membrane</keyword>
<comment type="caution">
    <text evidence="2">The sequence shown here is derived from an EMBL/GenBank/DDBJ whole genome shotgun (WGS) entry which is preliminary data.</text>
</comment>
<keyword evidence="3" id="KW-1185">Reference proteome</keyword>
<evidence type="ECO:0000256" key="1">
    <source>
        <dbReference type="SAM" id="Phobius"/>
    </source>
</evidence>
<sequence>MGYFQGLTNASFKKDQKGNTVFFPWGVLGRGRVIPDEPTETKVRAFLSRYYKVSLPTMIVVGVVVGWAWSFLLIPIFGAWFYFGSKSLVSEYPYSEDKLTLKEGYTSSAAGHNKVTLWLLFTCSTLFVLAGIFIASVATSPSQIVMGLFTAIFFGACSAAIGYMLKMKRNA</sequence>
<dbReference type="Proteomes" id="UP001321700">
    <property type="component" value="Unassembled WGS sequence"/>
</dbReference>
<feature type="transmembrane region" description="Helical" evidence="1">
    <location>
        <begin position="117"/>
        <end position="138"/>
    </location>
</feature>
<accession>A0ABU3KP17</accession>
<evidence type="ECO:0000313" key="3">
    <source>
        <dbReference type="Proteomes" id="UP001321700"/>
    </source>
</evidence>